<dbReference type="RefSeq" id="WP_248848570.1">
    <property type="nucleotide sequence ID" value="NZ_CP097017.1"/>
</dbReference>
<keyword evidence="1" id="KW-1133">Transmembrane helix</keyword>
<keyword evidence="1" id="KW-0472">Membrane</keyword>
<gene>
    <name evidence="2" type="ORF">PML95_10080</name>
</gene>
<keyword evidence="1" id="KW-0812">Transmembrane</keyword>
<protein>
    <submittedName>
        <fullName evidence="2">Uncharacterized protein</fullName>
    </submittedName>
</protein>
<name>A0AAE9XMY1_9ENTE</name>
<sequence length="113" mass="13058">MDLEKIVEGHGKKLDQHDREIGRINDVLVEMQRGMNEGLARVDESNRFLREQNTRQSEQNIEILNAVLSRNEKSEERVHELKKISRENTWKLILMISGASGLITYILNLIFGG</sequence>
<feature type="transmembrane region" description="Helical" evidence="1">
    <location>
        <begin position="92"/>
        <end position="111"/>
    </location>
</feature>
<accession>A0AAE9XMY1</accession>
<geneLocation type="plasmid" evidence="2 3">
    <name>pK204-1-A</name>
</geneLocation>
<evidence type="ECO:0000313" key="3">
    <source>
        <dbReference type="Proteomes" id="UP001179600"/>
    </source>
</evidence>
<dbReference type="AlphaFoldDB" id="A0AAE9XMY1"/>
<organism evidence="2 3">
    <name type="scientific">Vagococcus lutrae</name>
    <dbReference type="NCBI Taxonomy" id="81947"/>
    <lineage>
        <taxon>Bacteria</taxon>
        <taxon>Bacillati</taxon>
        <taxon>Bacillota</taxon>
        <taxon>Bacilli</taxon>
        <taxon>Lactobacillales</taxon>
        <taxon>Enterococcaceae</taxon>
        <taxon>Vagococcus</taxon>
    </lineage>
</organism>
<evidence type="ECO:0000256" key="1">
    <source>
        <dbReference type="SAM" id="Phobius"/>
    </source>
</evidence>
<evidence type="ECO:0000313" key="2">
    <source>
        <dbReference type="EMBL" id="WCG23665.1"/>
    </source>
</evidence>
<reference evidence="2" key="1">
    <citation type="submission" date="2023-01" db="EMBL/GenBank/DDBJ databases">
        <title>Oxazolidinone resistance genes in florfenicol resistant enterococci from beef cattle and veal calves at slaughter.</title>
        <authorList>
            <person name="Biggel M."/>
        </authorList>
    </citation>
    <scope>NUCLEOTIDE SEQUENCE</scope>
    <source>
        <strain evidence="2">K204-1</strain>
        <plasmid evidence="2">pK204-1-A</plasmid>
    </source>
</reference>
<dbReference type="Proteomes" id="UP001179600">
    <property type="component" value="Plasmid pK204-1-A"/>
</dbReference>
<dbReference type="GeneID" id="72385635"/>
<dbReference type="EMBL" id="CP116508">
    <property type="protein sequence ID" value="WCG23665.1"/>
    <property type="molecule type" value="Genomic_DNA"/>
</dbReference>
<proteinExistence type="predicted"/>
<keyword evidence="2" id="KW-0614">Plasmid</keyword>